<reference evidence="3" key="1">
    <citation type="journal article" date="2020" name="mSystems">
        <title>Genome- and Community-Level Interaction Insights into Carbon Utilization and Element Cycling Functions of Hydrothermarchaeota in Hydrothermal Sediment.</title>
        <authorList>
            <person name="Zhou Z."/>
            <person name="Liu Y."/>
            <person name="Xu W."/>
            <person name="Pan J."/>
            <person name="Luo Z.H."/>
            <person name="Li M."/>
        </authorList>
    </citation>
    <scope>NUCLEOTIDE SEQUENCE [LARGE SCALE GENOMIC DNA]</scope>
    <source>
        <strain evidence="3">HyVt-527</strain>
    </source>
</reference>
<evidence type="ECO:0000259" key="2">
    <source>
        <dbReference type="Pfam" id="PF19572"/>
    </source>
</evidence>
<sequence>MKFKFAVIFLLAIGLSVQAKEFTKVATSSAQFLKLGAGARATAMGDAFTALANDASALYWNPAGIQKIGHPSLSLSRTYLYAGITYNFIGVVVPVDGMTTVGVSAIHLSSGEIERTTVDMPEGTGDTFDTGHTAIGLSVSRRLTNRFDLGVTIKYINERLFREEATTMAFDIGSQFDTGIYGIKIGMSLSNFGGKMKFDGPDLDLREDNDLTGISYRAGGRWKTADWPIPLVFRLGAMVDIIGGDSPFMQDETNRLTVAIEGNDPVDNVLRYNLGAEYIWNDIFALRAGYKFQYDEADWTAGMGFNLNKIGINARLDYSFNSYGILGYVHNYTFEFNF</sequence>
<organism evidence="3">
    <name type="scientific">Caldithrix abyssi</name>
    <dbReference type="NCBI Taxonomy" id="187145"/>
    <lineage>
        <taxon>Bacteria</taxon>
        <taxon>Pseudomonadati</taxon>
        <taxon>Calditrichota</taxon>
        <taxon>Calditrichia</taxon>
        <taxon>Calditrichales</taxon>
        <taxon>Calditrichaceae</taxon>
        <taxon>Caldithrix</taxon>
    </lineage>
</organism>
<dbReference type="NCBIfam" id="NF033709">
    <property type="entry name" value="PorV_fam"/>
    <property type="match status" value="1"/>
</dbReference>
<dbReference type="SUPFAM" id="SSF56935">
    <property type="entry name" value="Porins"/>
    <property type="match status" value="1"/>
</dbReference>
<keyword evidence="1" id="KW-0732">Signal</keyword>
<dbReference type="Pfam" id="PF19572">
    <property type="entry name" value="PorV"/>
    <property type="match status" value="1"/>
</dbReference>
<proteinExistence type="predicted"/>
<feature type="chain" id="PRO_5031572585" evidence="1">
    <location>
        <begin position="20"/>
        <end position="338"/>
    </location>
</feature>
<dbReference type="Proteomes" id="UP000886124">
    <property type="component" value="Unassembled WGS sequence"/>
</dbReference>
<dbReference type="AlphaFoldDB" id="A0A7V5UFA6"/>
<gene>
    <name evidence="3" type="ORF">ENJ89_07855</name>
</gene>
<dbReference type="Gene3D" id="2.40.160.60">
    <property type="entry name" value="Outer membrane protein transport protein (OMPP1/FadL/TodX)"/>
    <property type="match status" value="2"/>
</dbReference>
<dbReference type="InterPro" id="IPR045741">
    <property type="entry name" value="PorV"/>
</dbReference>
<comment type="caution">
    <text evidence="3">The sequence shown here is derived from an EMBL/GenBank/DDBJ whole genome shotgun (WGS) entry which is preliminary data.</text>
</comment>
<feature type="signal peptide" evidence="1">
    <location>
        <begin position="1"/>
        <end position="19"/>
    </location>
</feature>
<evidence type="ECO:0000256" key="1">
    <source>
        <dbReference type="SAM" id="SignalP"/>
    </source>
</evidence>
<evidence type="ECO:0000313" key="3">
    <source>
        <dbReference type="EMBL" id="HHJ53094.1"/>
    </source>
</evidence>
<protein>
    <submittedName>
        <fullName evidence="3">PorV/PorQ family protein</fullName>
    </submittedName>
</protein>
<accession>A0A7V5UFA6</accession>
<name>A0A7V5UFA6_CALAY</name>
<feature type="domain" description="Type IX secretion system protein PorV" evidence="2">
    <location>
        <begin position="22"/>
        <end position="197"/>
    </location>
</feature>
<dbReference type="EMBL" id="DROD01000507">
    <property type="protein sequence ID" value="HHJ53094.1"/>
    <property type="molecule type" value="Genomic_DNA"/>
</dbReference>